<evidence type="ECO:0000256" key="1">
    <source>
        <dbReference type="ARBA" id="ARBA00004193"/>
    </source>
</evidence>
<dbReference type="PROSITE" id="PS51257">
    <property type="entry name" value="PROKAR_LIPOPROTEIN"/>
    <property type="match status" value="1"/>
</dbReference>
<organism evidence="7 8">
    <name type="scientific">Candidatus Nephthysia bennettiae</name>
    <dbReference type="NCBI Taxonomy" id="3127016"/>
    <lineage>
        <taxon>Bacteria</taxon>
        <taxon>Bacillati</taxon>
        <taxon>Candidatus Dormiibacterota</taxon>
        <taxon>Candidatus Dormibacteria</taxon>
        <taxon>Candidatus Dormibacterales</taxon>
        <taxon>Candidatus Dormibacteraceae</taxon>
        <taxon>Candidatus Nephthysia</taxon>
    </lineage>
</organism>
<comment type="similarity">
    <text evidence="2">Belongs to the bacterial solute-binding protein 5 family.</text>
</comment>
<dbReference type="PIRSF" id="PIRSF002741">
    <property type="entry name" value="MppA"/>
    <property type="match status" value="1"/>
</dbReference>
<dbReference type="EMBL" id="JAEKNR010000177">
    <property type="protein sequence ID" value="MBJ7599910.1"/>
    <property type="molecule type" value="Genomic_DNA"/>
</dbReference>
<dbReference type="PANTHER" id="PTHR30290:SF10">
    <property type="entry name" value="PERIPLASMIC OLIGOPEPTIDE-BINDING PROTEIN-RELATED"/>
    <property type="match status" value="1"/>
</dbReference>
<protein>
    <submittedName>
        <fullName evidence="7">Peptide ABC transporter substrate-binding protein</fullName>
    </submittedName>
</protein>
<evidence type="ECO:0000259" key="6">
    <source>
        <dbReference type="Pfam" id="PF00496"/>
    </source>
</evidence>
<evidence type="ECO:0000256" key="2">
    <source>
        <dbReference type="ARBA" id="ARBA00005695"/>
    </source>
</evidence>
<dbReference type="Pfam" id="PF00496">
    <property type="entry name" value="SBP_bac_5"/>
    <property type="match status" value="1"/>
</dbReference>
<accession>A0A934KCZ0</accession>
<evidence type="ECO:0000256" key="4">
    <source>
        <dbReference type="ARBA" id="ARBA00022729"/>
    </source>
</evidence>
<dbReference type="AlphaFoldDB" id="A0A934KCZ0"/>
<evidence type="ECO:0000256" key="5">
    <source>
        <dbReference type="SAM" id="SignalP"/>
    </source>
</evidence>
<evidence type="ECO:0000256" key="3">
    <source>
        <dbReference type="ARBA" id="ARBA00022448"/>
    </source>
</evidence>
<dbReference type="CDD" id="cd08504">
    <property type="entry name" value="PBP2_OppA"/>
    <property type="match status" value="1"/>
</dbReference>
<dbReference type="GO" id="GO:0005886">
    <property type="term" value="C:plasma membrane"/>
    <property type="evidence" value="ECO:0007669"/>
    <property type="project" value="UniProtKB-SubCell"/>
</dbReference>
<dbReference type="SUPFAM" id="SSF53850">
    <property type="entry name" value="Periplasmic binding protein-like II"/>
    <property type="match status" value="1"/>
</dbReference>
<feature type="signal peptide" evidence="5">
    <location>
        <begin position="1"/>
        <end position="21"/>
    </location>
</feature>
<comment type="subcellular location">
    <subcellularLocation>
        <location evidence="1">Cell membrane</location>
        <topology evidence="1">Lipid-anchor</topology>
    </subcellularLocation>
</comment>
<reference evidence="7" key="1">
    <citation type="submission" date="2020-10" db="EMBL/GenBank/DDBJ databases">
        <title>Ca. Dormibacterota MAGs.</title>
        <authorList>
            <person name="Montgomery K."/>
        </authorList>
    </citation>
    <scope>NUCLEOTIDE SEQUENCE [LARGE SCALE GENOMIC DNA]</scope>
    <source>
        <strain evidence="7">SC8812_S17_10</strain>
    </source>
</reference>
<feature type="chain" id="PRO_5044862997" evidence="5">
    <location>
        <begin position="22"/>
        <end position="567"/>
    </location>
</feature>
<name>A0A934KCZ0_9BACT</name>
<dbReference type="Proteomes" id="UP000612893">
    <property type="component" value="Unassembled WGS sequence"/>
</dbReference>
<evidence type="ECO:0000313" key="7">
    <source>
        <dbReference type="EMBL" id="MBJ7599910.1"/>
    </source>
</evidence>
<dbReference type="Gene3D" id="3.90.76.10">
    <property type="entry name" value="Dipeptide-binding Protein, Domain 1"/>
    <property type="match status" value="1"/>
</dbReference>
<dbReference type="InterPro" id="IPR030678">
    <property type="entry name" value="Peptide/Ni-bd"/>
</dbReference>
<proteinExistence type="inferred from homology"/>
<dbReference type="RefSeq" id="WP_338203559.1">
    <property type="nucleotide sequence ID" value="NZ_JAEKNR010000177.1"/>
</dbReference>
<dbReference type="InterPro" id="IPR000914">
    <property type="entry name" value="SBP_5_dom"/>
</dbReference>
<dbReference type="Gene3D" id="3.10.105.10">
    <property type="entry name" value="Dipeptide-binding Protein, Domain 3"/>
    <property type="match status" value="1"/>
</dbReference>
<gene>
    <name evidence="7" type="ORF">JF922_17760</name>
</gene>
<dbReference type="Gene3D" id="3.40.190.10">
    <property type="entry name" value="Periplasmic binding protein-like II"/>
    <property type="match status" value="1"/>
</dbReference>
<keyword evidence="8" id="KW-1185">Reference proteome</keyword>
<sequence>MSRIRLRVLAVAAAAGMVALACGGNNSGGGGETLAADQTLIFPIQDDVQTLDPGHVSSAVDITFTQEVFSGLYKFDNNLKVVPDIATGMPDVSSDGKTYTFKMRKDAKFSNGDAIKASDFLYSWNRAARLNDAYATVFDPVVGGPDTEAGKTPTMSGLTAPDDYTIKAQLTDPAGFWLTELALWTASVVDQKVITAAGEDTWWTKADTLVGSGPFKMTARTPKASMAFAPVSGWWGGSTGALKDIKVEIGVDQASAVKKFESGGYGLVGMANNAPSPDDILRYKSDPTKSKLLTVFPGARTTWLGFNFVKGPFAAKQGITAGQPTSGLGSDAGKDGRMAFTQAIDRDQLVDVACVKGATCSKATGGFIAKGLKGYLGDGQDSTSKFDAAAAKSTYQKWDPNGALVKGLQLRYNTSATNTQLFSNVQSQIKSNLNVNVELAPSDFPTLLNDRKAKQSIMFRDSWGADYDHPQDWFDNLWTCAQAPAGKGNSSGYCNPAMDKIVQKADTQQITQAEADYKSAQKLMIGDVYGADLAYGTESYVIQTYVKGAGYNSLYDYNWSGIRILKH</sequence>
<dbReference type="PANTHER" id="PTHR30290">
    <property type="entry name" value="PERIPLASMIC BINDING COMPONENT OF ABC TRANSPORTER"/>
    <property type="match status" value="1"/>
</dbReference>
<dbReference type="PROSITE" id="PS01040">
    <property type="entry name" value="SBP_BACTERIAL_5"/>
    <property type="match status" value="1"/>
</dbReference>
<keyword evidence="3" id="KW-0813">Transport</keyword>
<feature type="domain" description="Solute-binding protein family 5" evidence="6">
    <location>
        <begin position="80"/>
        <end position="483"/>
    </location>
</feature>
<dbReference type="InterPro" id="IPR039424">
    <property type="entry name" value="SBP_5"/>
</dbReference>
<dbReference type="GO" id="GO:0042597">
    <property type="term" value="C:periplasmic space"/>
    <property type="evidence" value="ECO:0007669"/>
    <property type="project" value="UniProtKB-ARBA"/>
</dbReference>
<dbReference type="InterPro" id="IPR023765">
    <property type="entry name" value="SBP_5_CS"/>
</dbReference>
<evidence type="ECO:0000313" key="8">
    <source>
        <dbReference type="Proteomes" id="UP000612893"/>
    </source>
</evidence>
<keyword evidence="4 5" id="KW-0732">Signal</keyword>
<comment type="caution">
    <text evidence="7">The sequence shown here is derived from an EMBL/GenBank/DDBJ whole genome shotgun (WGS) entry which is preliminary data.</text>
</comment>